<gene>
    <name evidence="2" type="ORF">ADU59_15405</name>
</gene>
<reference evidence="2 3" key="1">
    <citation type="journal article" date="2016" name="Syst. Appl. Microbiol.">
        <title>Pararhizobium polonicum sp. nov. isolated from tumors on stone fruit rootstocks.</title>
        <authorList>
            <person name="Pulawska J."/>
            <person name="Kuzmanovic N."/>
            <person name="Willems A."/>
            <person name="Pothier J.F."/>
        </authorList>
    </citation>
    <scope>NUCLEOTIDE SEQUENCE [LARGE SCALE GENOMIC DNA]</scope>
    <source>
        <strain evidence="2 3">F5.1</strain>
    </source>
</reference>
<evidence type="ECO:0008006" key="4">
    <source>
        <dbReference type="Google" id="ProtNLM"/>
    </source>
</evidence>
<dbReference type="OrthoDB" id="2414439at2"/>
<dbReference type="EMBL" id="LGLV01000009">
    <property type="protein sequence ID" value="OBZ94576.1"/>
    <property type="molecule type" value="Genomic_DNA"/>
</dbReference>
<sequence length="105" mass="10772">MQSSPPNKRAIFAIVLASNVMIVPGISIVPTGLPKIHVEPGFTDAGLSWVSTACALAFGGCLLAHCRDLAAETGTFPIALTLIPALAFIVAKCPETAPVTATEAQ</sequence>
<evidence type="ECO:0000313" key="2">
    <source>
        <dbReference type="EMBL" id="OBZ94576.1"/>
    </source>
</evidence>
<proteinExistence type="predicted"/>
<evidence type="ECO:0000256" key="1">
    <source>
        <dbReference type="SAM" id="Phobius"/>
    </source>
</evidence>
<name>A0A1C7P0S2_9HYPH</name>
<dbReference type="AlphaFoldDB" id="A0A1C7P0S2"/>
<keyword evidence="1" id="KW-1133">Transmembrane helix</keyword>
<feature type="transmembrane region" description="Helical" evidence="1">
    <location>
        <begin position="45"/>
        <end position="66"/>
    </location>
</feature>
<accession>A0A1C7P0S2</accession>
<protein>
    <recommendedName>
        <fullName evidence="4">MFS transporter</fullName>
    </recommendedName>
</protein>
<dbReference type="STRING" id="1612624.ADU59_15405"/>
<dbReference type="RefSeq" id="WP_068955023.1">
    <property type="nucleotide sequence ID" value="NZ_LGLV01000009.1"/>
</dbReference>
<keyword evidence="3" id="KW-1185">Reference proteome</keyword>
<keyword evidence="1" id="KW-0472">Membrane</keyword>
<keyword evidence="1" id="KW-0812">Transmembrane</keyword>
<feature type="transmembrane region" description="Helical" evidence="1">
    <location>
        <begin position="73"/>
        <end position="91"/>
    </location>
</feature>
<organism evidence="2 3">
    <name type="scientific">Pararhizobium polonicum</name>
    <dbReference type="NCBI Taxonomy" id="1612624"/>
    <lineage>
        <taxon>Bacteria</taxon>
        <taxon>Pseudomonadati</taxon>
        <taxon>Pseudomonadota</taxon>
        <taxon>Alphaproteobacteria</taxon>
        <taxon>Hyphomicrobiales</taxon>
        <taxon>Rhizobiaceae</taxon>
        <taxon>Rhizobium/Agrobacterium group</taxon>
        <taxon>Pararhizobium</taxon>
    </lineage>
</organism>
<dbReference type="Proteomes" id="UP000093111">
    <property type="component" value="Unassembled WGS sequence"/>
</dbReference>
<feature type="transmembrane region" description="Helical" evidence="1">
    <location>
        <begin position="12"/>
        <end position="33"/>
    </location>
</feature>
<comment type="caution">
    <text evidence="2">The sequence shown here is derived from an EMBL/GenBank/DDBJ whole genome shotgun (WGS) entry which is preliminary data.</text>
</comment>
<evidence type="ECO:0000313" key="3">
    <source>
        <dbReference type="Proteomes" id="UP000093111"/>
    </source>
</evidence>